<accession>A0A164HS85</accession>
<evidence type="ECO:0000259" key="1">
    <source>
        <dbReference type="Pfam" id="PF04248"/>
    </source>
</evidence>
<reference evidence="2 3" key="1">
    <citation type="submission" date="2016-04" db="EMBL/GenBank/DDBJ databases">
        <authorList>
            <person name="Evans L.H."/>
            <person name="Alamgir A."/>
            <person name="Owens N."/>
            <person name="Weber N.D."/>
            <person name="Virtaneva K."/>
            <person name="Barbian K."/>
            <person name="Babar A."/>
            <person name="Rosenke K."/>
        </authorList>
    </citation>
    <scope>NUCLEOTIDE SEQUENCE [LARGE SCALE GENOMIC DNA]</scope>
    <source>
        <strain evidence="2 3">IFM 0406</strain>
    </source>
</reference>
<dbReference type="AlphaFoldDB" id="A0A164HS85"/>
<proteinExistence type="predicted"/>
<dbReference type="Pfam" id="PF04248">
    <property type="entry name" value="NTP_transf_9"/>
    <property type="match status" value="2"/>
</dbReference>
<sequence length="250" mass="29143">MTETNRGRVRTERSHRRVRTYIEGRLVVDTVAPVLVWESPHYPTYYLPVADLRAKLEPTGRTRHSPSRGEGVEYDVVVDSHTRSAAALRYPDSPLEELHDLVRLDWNLMDEWFEEDEPVYVHPRSPYTRVDILASSRHVRVEIDGQTVAESTRPHILFETGLPPRYYIPLTDIRQDLLTHSTTRTSCPYKGTAEYFNIRIDNTEHPDLVWYYRTPLPESQKIAGLACFYNEKVDLYIDGELQERPKSPFS</sequence>
<protein>
    <recommendedName>
        <fullName evidence="1">DUF427 domain-containing protein</fullName>
    </recommendedName>
</protein>
<comment type="caution">
    <text evidence="2">The sequence shown here is derived from an EMBL/GenBank/DDBJ whole genome shotgun (WGS) entry which is preliminary data.</text>
</comment>
<organism evidence="2 3">
    <name type="scientific">Nocardia terpenica</name>
    <dbReference type="NCBI Taxonomy" id="455432"/>
    <lineage>
        <taxon>Bacteria</taxon>
        <taxon>Bacillati</taxon>
        <taxon>Actinomycetota</taxon>
        <taxon>Actinomycetes</taxon>
        <taxon>Mycobacteriales</taxon>
        <taxon>Nocardiaceae</taxon>
        <taxon>Nocardia</taxon>
    </lineage>
</organism>
<dbReference type="PANTHER" id="PTHR34310:SF9">
    <property type="entry name" value="BLR5716 PROTEIN"/>
    <property type="match status" value="1"/>
</dbReference>
<gene>
    <name evidence="2" type="ORF">AWN90_13260</name>
</gene>
<dbReference type="EMBL" id="LWGR01000021">
    <property type="protein sequence ID" value="KZM68763.1"/>
    <property type="molecule type" value="Genomic_DNA"/>
</dbReference>
<dbReference type="Gene3D" id="2.170.150.40">
    <property type="entry name" value="Domain of unknown function (DUF427)"/>
    <property type="match status" value="2"/>
</dbReference>
<feature type="domain" description="DUF427" evidence="1">
    <location>
        <begin position="18"/>
        <end position="98"/>
    </location>
</feature>
<name>A0A164HS85_9NOCA</name>
<dbReference type="OrthoDB" id="285364at2"/>
<dbReference type="PANTHER" id="PTHR34310">
    <property type="entry name" value="DUF427 DOMAIN PROTEIN (AFU_ORTHOLOGUE AFUA_3G02220)"/>
    <property type="match status" value="1"/>
</dbReference>
<evidence type="ECO:0000313" key="3">
    <source>
        <dbReference type="Proteomes" id="UP000076512"/>
    </source>
</evidence>
<dbReference type="InterPro" id="IPR038694">
    <property type="entry name" value="DUF427_sf"/>
</dbReference>
<dbReference type="InterPro" id="IPR007361">
    <property type="entry name" value="DUF427"/>
</dbReference>
<dbReference type="STRING" id="455432.AWN90_13260"/>
<keyword evidence="3" id="KW-1185">Reference proteome</keyword>
<feature type="domain" description="DUF427" evidence="1">
    <location>
        <begin position="139"/>
        <end position="231"/>
    </location>
</feature>
<evidence type="ECO:0000313" key="2">
    <source>
        <dbReference type="EMBL" id="KZM68763.1"/>
    </source>
</evidence>
<dbReference type="Proteomes" id="UP000076512">
    <property type="component" value="Unassembled WGS sequence"/>
</dbReference>
<dbReference type="RefSeq" id="WP_067580654.1">
    <property type="nucleotide sequence ID" value="NZ_JABMCZ010000002.1"/>
</dbReference>